<evidence type="ECO:0000256" key="1">
    <source>
        <dbReference type="SAM" id="MobiDB-lite"/>
    </source>
</evidence>
<evidence type="ECO:0000313" key="4">
    <source>
        <dbReference type="Proteomes" id="UP001485459"/>
    </source>
</evidence>
<keyword evidence="4" id="KW-1185">Reference proteome</keyword>
<dbReference type="InterPro" id="IPR029058">
    <property type="entry name" value="AB_hydrolase_fold"/>
</dbReference>
<feature type="region of interest" description="Disordered" evidence="1">
    <location>
        <begin position="34"/>
        <end position="58"/>
    </location>
</feature>
<gene>
    <name evidence="3" type="ORF">WJU16_17145</name>
</gene>
<evidence type="ECO:0000313" key="3">
    <source>
        <dbReference type="EMBL" id="WZN39708.1"/>
    </source>
</evidence>
<reference evidence="4" key="1">
    <citation type="submission" date="2024-03" db="EMBL/GenBank/DDBJ databases">
        <title>Chitinophaga horti sp. nov., isolated from garden soil.</title>
        <authorList>
            <person name="Lee D.S."/>
            <person name="Han D.M."/>
            <person name="Baek J.H."/>
            <person name="Choi D.G."/>
            <person name="Jeon J.H."/>
            <person name="Jeon C.O."/>
        </authorList>
    </citation>
    <scope>NUCLEOTIDE SEQUENCE [LARGE SCALE GENOMIC DNA]</scope>
    <source>
        <strain evidence="4">GPA1</strain>
    </source>
</reference>
<organism evidence="3 4">
    <name type="scientific">Chitinophaga pollutisoli</name>
    <dbReference type="NCBI Taxonomy" id="3133966"/>
    <lineage>
        <taxon>Bacteria</taxon>
        <taxon>Pseudomonadati</taxon>
        <taxon>Bacteroidota</taxon>
        <taxon>Chitinophagia</taxon>
        <taxon>Chitinophagales</taxon>
        <taxon>Chitinophagaceae</taxon>
        <taxon>Chitinophaga</taxon>
    </lineage>
</organism>
<dbReference type="RefSeq" id="WP_341834681.1">
    <property type="nucleotide sequence ID" value="NZ_CP149822.1"/>
</dbReference>
<feature type="chain" id="PRO_5045428208" evidence="2">
    <location>
        <begin position="29"/>
        <end position="147"/>
    </location>
</feature>
<proteinExistence type="predicted"/>
<dbReference type="Gene3D" id="3.40.50.1820">
    <property type="entry name" value="alpha/beta hydrolase"/>
    <property type="match status" value="1"/>
</dbReference>
<protein>
    <submittedName>
        <fullName evidence="3">Uncharacterized protein</fullName>
    </submittedName>
</protein>
<dbReference type="SUPFAM" id="SSF53474">
    <property type="entry name" value="alpha/beta-Hydrolases"/>
    <property type="match status" value="1"/>
</dbReference>
<name>A0ABZ2YJP6_9BACT</name>
<feature type="signal peptide" evidence="2">
    <location>
        <begin position="1"/>
        <end position="28"/>
    </location>
</feature>
<accession>A0ABZ2YJP6</accession>
<keyword evidence="2" id="KW-0732">Signal</keyword>
<dbReference type="EMBL" id="CP149822">
    <property type="protein sequence ID" value="WZN39708.1"/>
    <property type="molecule type" value="Genomic_DNA"/>
</dbReference>
<evidence type="ECO:0000256" key="2">
    <source>
        <dbReference type="SAM" id="SignalP"/>
    </source>
</evidence>
<feature type="compositionally biased region" description="Polar residues" evidence="1">
    <location>
        <begin position="48"/>
        <end position="57"/>
    </location>
</feature>
<dbReference type="Proteomes" id="UP001485459">
    <property type="component" value="Chromosome"/>
</dbReference>
<sequence length="147" mass="15944">MTNFTTFRKFCALACVALAMSCSRENEAIIPAAPVEKPGAETAPPPASSTRLTTGVTAQKVRSPKQITDFLRQLPATYNDNPNKKWPVIIFLHGVGERGNDINMVKRAGLAAHAAKDANFPFIVISPQCKTASWWDVPSLKSSTARC</sequence>